<keyword evidence="3" id="KW-0808">Transferase</keyword>
<dbReference type="EMBL" id="BDUF01000011">
    <property type="protein sequence ID" value="GAX88926.1"/>
    <property type="molecule type" value="Genomic_DNA"/>
</dbReference>
<dbReference type="Pfam" id="PF13439">
    <property type="entry name" value="Glyco_transf_4"/>
    <property type="match status" value="1"/>
</dbReference>
<evidence type="ECO:0000259" key="1">
    <source>
        <dbReference type="Pfam" id="PF00534"/>
    </source>
</evidence>
<evidence type="ECO:0000313" key="4">
    <source>
        <dbReference type="Proteomes" id="UP000217785"/>
    </source>
</evidence>
<dbReference type="CDD" id="cd03801">
    <property type="entry name" value="GT4_PimA-like"/>
    <property type="match status" value="1"/>
</dbReference>
<dbReference type="Gene3D" id="3.40.50.2000">
    <property type="entry name" value="Glycogen Phosphorylase B"/>
    <property type="match status" value="2"/>
</dbReference>
<evidence type="ECO:0000259" key="2">
    <source>
        <dbReference type="Pfam" id="PF13439"/>
    </source>
</evidence>
<feature type="domain" description="Glycosyltransferase subfamily 4-like N-terminal" evidence="2">
    <location>
        <begin position="18"/>
        <end position="133"/>
    </location>
</feature>
<name>A0A292YII7_9BACL</name>
<dbReference type="InterPro" id="IPR001296">
    <property type="entry name" value="Glyco_trans_1"/>
</dbReference>
<accession>A0A292YII7</accession>
<dbReference type="PANTHER" id="PTHR45947:SF3">
    <property type="entry name" value="SULFOQUINOVOSYL TRANSFERASE SQD2"/>
    <property type="match status" value="1"/>
</dbReference>
<sequence>MHRVHVMKPDGGEFVHWAFQLNLMMLDACRMLADSGLRFDLIHAHDWLVCYAAKTLKNLFELPLVATIHATEHGRNQGIHTELQRYISSMEWKLTYEAQRVIVCSTYMQEEVERVFQLPHGKLEVIPNGVDPELLGQREQHIGAKHRYAGENERIVLFVGRLVREKGVHTLLEAVPSILADCPEAKVVIAGKGPAKEELEQLTDRLGIRGKVLFAGFVSDEERNRLYGMADVAVFPSLYEPFGIVALEAMAAGVPVVVADVGGLADVVQNGHNGLKMLPGDACSLSRQIRDLLANPQWAKRLAETALNEIGRYNWNRIAQQTIDAYKKVTRKTANLVEGVIS</sequence>
<dbReference type="SUPFAM" id="SSF53756">
    <property type="entry name" value="UDP-Glycosyltransferase/glycogen phosphorylase"/>
    <property type="match status" value="1"/>
</dbReference>
<dbReference type="AlphaFoldDB" id="A0A292YII7"/>
<gene>
    <name evidence="3" type="ORF">EFBL_0540</name>
</gene>
<feature type="domain" description="Glycosyl transferase family 1" evidence="1">
    <location>
        <begin position="151"/>
        <end position="306"/>
    </location>
</feature>
<evidence type="ECO:0000313" key="3">
    <source>
        <dbReference type="EMBL" id="GAX88926.1"/>
    </source>
</evidence>
<protein>
    <submittedName>
        <fullName evidence="3">Glycosyl transferase family 1</fullName>
    </submittedName>
</protein>
<comment type="caution">
    <text evidence="3">The sequence shown here is derived from an EMBL/GenBank/DDBJ whole genome shotgun (WGS) entry which is preliminary data.</text>
</comment>
<organism evidence="3 4">
    <name type="scientific">Effusibacillus lacus</name>
    <dbReference type="NCBI Taxonomy" id="1348429"/>
    <lineage>
        <taxon>Bacteria</taxon>
        <taxon>Bacillati</taxon>
        <taxon>Bacillota</taxon>
        <taxon>Bacilli</taxon>
        <taxon>Bacillales</taxon>
        <taxon>Alicyclobacillaceae</taxon>
        <taxon>Effusibacillus</taxon>
    </lineage>
</organism>
<dbReference type="PANTHER" id="PTHR45947">
    <property type="entry name" value="SULFOQUINOVOSYL TRANSFERASE SQD2"/>
    <property type="match status" value="1"/>
</dbReference>
<dbReference type="RefSeq" id="WP_231705663.1">
    <property type="nucleotide sequence ID" value="NZ_BDUF01000011.1"/>
</dbReference>
<dbReference type="InterPro" id="IPR028098">
    <property type="entry name" value="Glyco_trans_4-like_N"/>
</dbReference>
<proteinExistence type="predicted"/>
<dbReference type="Proteomes" id="UP000217785">
    <property type="component" value="Unassembled WGS sequence"/>
</dbReference>
<dbReference type="InterPro" id="IPR050194">
    <property type="entry name" value="Glycosyltransferase_grp1"/>
</dbReference>
<dbReference type="Pfam" id="PF00534">
    <property type="entry name" value="Glycos_transf_1"/>
    <property type="match status" value="1"/>
</dbReference>
<reference evidence="4" key="1">
    <citation type="submission" date="2017-07" db="EMBL/GenBank/DDBJ databases">
        <title>Draft genome sequence of Effusibacillus lacus strain skLN1.</title>
        <authorList>
            <person name="Watanabe M."/>
            <person name="Kojima H."/>
            <person name="Fukui M."/>
        </authorList>
    </citation>
    <scope>NUCLEOTIDE SEQUENCE [LARGE SCALE GENOMIC DNA]</scope>
    <source>
        <strain evidence="4">skLN1</strain>
    </source>
</reference>
<keyword evidence="4" id="KW-1185">Reference proteome</keyword>
<dbReference type="GO" id="GO:0016757">
    <property type="term" value="F:glycosyltransferase activity"/>
    <property type="evidence" value="ECO:0007669"/>
    <property type="project" value="InterPro"/>
</dbReference>